<dbReference type="EMBL" id="GBXM01039630">
    <property type="protein sequence ID" value="JAH68947.1"/>
    <property type="molecule type" value="Transcribed_RNA"/>
</dbReference>
<evidence type="ECO:0000256" key="1">
    <source>
        <dbReference type="SAM" id="MobiDB-lite"/>
    </source>
</evidence>
<accession>A0A0E9UT06</accession>
<feature type="compositionally biased region" description="Polar residues" evidence="1">
    <location>
        <begin position="17"/>
        <end position="27"/>
    </location>
</feature>
<reference evidence="2" key="2">
    <citation type="journal article" date="2015" name="Fish Shellfish Immunol.">
        <title>Early steps in the European eel (Anguilla anguilla)-Vibrio vulnificus interaction in the gills: Role of the RtxA13 toxin.</title>
        <authorList>
            <person name="Callol A."/>
            <person name="Pajuelo D."/>
            <person name="Ebbesson L."/>
            <person name="Teles M."/>
            <person name="MacKenzie S."/>
            <person name="Amaro C."/>
        </authorList>
    </citation>
    <scope>NUCLEOTIDE SEQUENCE</scope>
</reference>
<reference evidence="2" key="1">
    <citation type="submission" date="2014-11" db="EMBL/GenBank/DDBJ databases">
        <authorList>
            <person name="Amaro Gonzalez C."/>
        </authorList>
    </citation>
    <scope>NUCLEOTIDE SEQUENCE</scope>
</reference>
<evidence type="ECO:0000313" key="2">
    <source>
        <dbReference type="EMBL" id="JAH68947.1"/>
    </source>
</evidence>
<sequence length="43" mass="4580">MTYAMSEVKTKGARSLPKQSPSNTDALTSVPPFSTHLLSGMVL</sequence>
<protein>
    <submittedName>
        <fullName evidence="2">Uncharacterized protein</fullName>
    </submittedName>
</protein>
<name>A0A0E9UT06_ANGAN</name>
<dbReference type="AlphaFoldDB" id="A0A0E9UT06"/>
<organism evidence="2">
    <name type="scientific">Anguilla anguilla</name>
    <name type="common">European freshwater eel</name>
    <name type="synonym">Muraena anguilla</name>
    <dbReference type="NCBI Taxonomy" id="7936"/>
    <lineage>
        <taxon>Eukaryota</taxon>
        <taxon>Metazoa</taxon>
        <taxon>Chordata</taxon>
        <taxon>Craniata</taxon>
        <taxon>Vertebrata</taxon>
        <taxon>Euteleostomi</taxon>
        <taxon>Actinopterygii</taxon>
        <taxon>Neopterygii</taxon>
        <taxon>Teleostei</taxon>
        <taxon>Anguilliformes</taxon>
        <taxon>Anguillidae</taxon>
        <taxon>Anguilla</taxon>
    </lineage>
</organism>
<proteinExistence type="predicted"/>
<feature type="region of interest" description="Disordered" evidence="1">
    <location>
        <begin position="1"/>
        <end position="32"/>
    </location>
</feature>